<feature type="signal peptide" evidence="3">
    <location>
        <begin position="1"/>
        <end position="29"/>
    </location>
</feature>
<dbReference type="STRING" id="1121362.A605_08035"/>
<feature type="chain" id="PRO_5004016424" description="Or membrane protein" evidence="3">
    <location>
        <begin position="30"/>
        <end position="114"/>
    </location>
</feature>
<dbReference type="Proteomes" id="UP000011723">
    <property type="component" value="Chromosome"/>
</dbReference>
<organism evidence="4 5">
    <name type="scientific">Corynebacterium halotolerans YIM 70093 = DSM 44683</name>
    <dbReference type="NCBI Taxonomy" id="1121362"/>
    <lineage>
        <taxon>Bacteria</taxon>
        <taxon>Bacillati</taxon>
        <taxon>Actinomycetota</taxon>
        <taxon>Actinomycetes</taxon>
        <taxon>Mycobacteriales</taxon>
        <taxon>Corynebacteriaceae</taxon>
        <taxon>Corynebacterium</taxon>
    </lineage>
</organism>
<dbReference type="KEGG" id="chn:A605_08035"/>
<reference evidence="4 5" key="1">
    <citation type="journal article" date="2012" name="Stand. Genomic Sci.">
        <title>Genome sequence of the halotolerant bacterium Corynebacterium halotolerans type strain YIM 70093(T) (= DSM 44683(T)).</title>
        <authorList>
            <person name="Ruckert C."/>
            <person name="Albersmeier A."/>
            <person name="Al-Dilaimi A."/>
            <person name="Niehaus K."/>
            <person name="Szczepanowski R."/>
            <person name="Kalinowski J."/>
        </authorList>
    </citation>
    <scope>NUCLEOTIDE SEQUENCE [LARGE SCALE GENOMIC DNA]</scope>
    <source>
        <strain evidence="4">YIM 70093</strain>
    </source>
</reference>
<dbReference type="PATRIC" id="fig|1121362.3.peg.1623"/>
<name>M1MXZ8_9CORY</name>
<evidence type="ECO:0000256" key="1">
    <source>
        <dbReference type="SAM" id="MobiDB-lite"/>
    </source>
</evidence>
<feature type="transmembrane region" description="Helical" evidence="2">
    <location>
        <begin position="89"/>
        <end position="107"/>
    </location>
</feature>
<dbReference type="AlphaFoldDB" id="M1MXZ8"/>
<evidence type="ECO:0000313" key="5">
    <source>
        <dbReference type="Proteomes" id="UP000011723"/>
    </source>
</evidence>
<dbReference type="HOGENOM" id="CLU_161882_2_0_11"/>
<gene>
    <name evidence="4" type="ORF">A605_08035</name>
</gene>
<feature type="compositionally biased region" description="Acidic residues" evidence="1">
    <location>
        <begin position="49"/>
        <end position="62"/>
    </location>
</feature>
<keyword evidence="3" id="KW-0732">Signal</keyword>
<dbReference type="InterPro" id="IPR010916">
    <property type="entry name" value="TonB_box_CS"/>
</dbReference>
<feature type="region of interest" description="Disordered" evidence="1">
    <location>
        <begin position="26"/>
        <end position="85"/>
    </location>
</feature>
<feature type="compositionally biased region" description="Low complexity" evidence="1">
    <location>
        <begin position="26"/>
        <end position="48"/>
    </location>
</feature>
<dbReference type="EMBL" id="CP003697">
    <property type="protein sequence ID" value="AGF72609.1"/>
    <property type="molecule type" value="Genomic_DNA"/>
</dbReference>
<dbReference type="eggNOG" id="ENOG5031JYS">
    <property type="taxonomic scope" value="Bacteria"/>
</dbReference>
<keyword evidence="2" id="KW-0472">Membrane</keyword>
<dbReference type="RefSeq" id="WP_015401028.1">
    <property type="nucleotide sequence ID" value="NC_020302.1"/>
</dbReference>
<dbReference type="OrthoDB" id="4428120at2"/>
<keyword evidence="2" id="KW-1133">Transmembrane helix</keyword>
<evidence type="ECO:0000313" key="4">
    <source>
        <dbReference type="EMBL" id="AGF72609.1"/>
    </source>
</evidence>
<dbReference type="PROSITE" id="PS00430">
    <property type="entry name" value="TONB_DEPENDENT_REC_1"/>
    <property type="match status" value="1"/>
</dbReference>
<evidence type="ECO:0000256" key="3">
    <source>
        <dbReference type="SAM" id="SignalP"/>
    </source>
</evidence>
<proteinExistence type="predicted"/>
<sequence>MKLFSRKGLAAAATTVALTATALTAPAMAQDETTSVETTSPAATTSPADEPDNDTPEQDEDTQNTVTVTAEPGSSLSSEDTDPDDIQDWIGVFTTVIGALSALFVFMDRHVIED</sequence>
<keyword evidence="5" id="KW-1185">Reference proteome</keyword>
<keyword evidence="2" id="KW-0812">Transmembrane</keyword>
<evidence type="ECO:0008006" key="6">
    <source>
        <dbReference type="Google" id="ProtNLM"/>
    </source>
</evidence>
<accession>M1MXZ8</accession>
<evidence type="ECO:0000256" key="2">
    <source>
        <dbReference type="SAM" id="Phobius"/>
    </source>
</evidence>
<protein>
    <recommendedName>
        <fullName evidence="6">Or membrane protein</fullName>
    </recommendedName>
</protein>
<feature type="compositionally biased region" description="Polar residues" evidence="1">
    <location>
        <begin position="63"/>
        <end position="78"/>
    </location>
</feature>